<keyword evidence="1 4" id="KW-0963">Cytoplasm</keyword>
<dbReference type="GO" id="GO:0000502">
    <property type="term" value="C:proteasome complex"/>
    <property type="evidence" value="ECO:0007669"/>
    <property type="project" value="UniProtKB-KW"/>
</dbReference>
<dbReference type="PROSITE" id="PS00854">
    <property type="entry name" value="PROTEASOME_BETA_1"/>
    <property type="match status" value="1"/>
</dbReference>
<reference evidence="5" key="1">
    <citation type="submission" date="2022-08" db="EMBL/GenBank/DDBJ databases">
        <title>Novel sulfate-reducing endosymbionts in the free-living metamonad Anaeramoeba.</title>
        <authorList>
            <person name="Jerlstrom-Hultqvist J."/>
            <person name="Cepicka I."/>
            <person name="Gallot-Lavallee L."/>
            <person name="Salas-Leiva D."/>
            <person name="Curtis B.A."/>
            <person name="Zahonova K."/>
            <person name="Pipaliya S."/>
            <person name="Dacks J."/>
            <person name="Roger A.J."/>
        </authorList>
    </citation>
    <scope>NUCLEOTIDE SEQUENCE</scope>
    <source>
        <strain evidence="5">Schooner1</strain>
    </source>
</reference>
<gene>
    <name evidence="5" type="ORF">M0813_25273</name>
</gene>
<dbReference type="Pfam" id="PF00227">
    <property type="entry name" value="Proteasome"/>
    <property type="match status" value="1"/>
</dbReference>
<comment type="caution">
    <text evidence="5">The sequence shown here is derived from an EMBL/GenBank/DDBJ whole genome shotgun (WGS) entry which is preliminary data.</text>
</comment>
<protein>
    <recommendedName>
        <fullName evidence="4">Proteasome subunit beta</fullName>
    </recommendedName>
</protein>
<name>A0ABQ8Y5G9_9EUKA</name>
<dbReference type="InterPro" id="IPR001353">
    <property type="entry name" value="Proteasome_sua/b"/>
</dbReference>
<comment type="subcellular location">
    <subcellularLocation>
        <location evidence="4">Cytoplasm</location>
    </subcellularLocation>
    <subcellularLocation>
        <location evidence="4">Nucleus</location>
    </subcellularLocation>
</comment>
<keyword evidence="6" id="KW-1185">Reference proteome</keyword>
<dbReference type="PANTHER" id="PTHR32194:SF6">
    <property type="entry name" value="PROTEASOME SUBUNIT BETA"/>
    <property type="match status" value="1"/>
</dbReference>
<dbReference type="InterPro" id="IPR023333">
    <property type="entry name" value="Proteasome_suB-type"/>
</dbReference>
<evidence type="ECO:0000256" key="3">
    <source>
        <dbReference type="ARBA" id="ARBA00023242"/>
    </source>
</evidence>
<evidence type="ECO:0000256" key="4">
    <source>
        <dbReference type="PIRNR" id="PIRNR001213"/>
    </source>
</evidence>
<evidence type="ECO:0000313" key="6">
    <source>
        <dbReference type="Proteomes" id="UP001150062"/>
    </source>
</evidence>
<evidence type="ECO:0000256" key="1">
    <source>
        <dbReference type="ARBA" id="ARBA00022490"/>
    </source>
</evidence>
<proteinExistence type="inferred from homology"/>
<comment type="function">
    <text evidence="4">Non-catalytic component of the proteasome.</text>
</comment>
<keyword evidence="3 4" id="KW-0539">Nucleus</keyword>
<accession>A0ABQ8Y5G9</accession>
<comment type="similarity">
    <text evidence="4">Belongs to the peptidase T1B family.</text>
</comment>
<dbReference type="EMBL" id="JAOAOG010000226">
    <property type="protein sequence ID" value="KAJ6239387.1"/>
    <property type="molecule type" value="Genomic_DNA"/>
</dbReference>
<keyword evidence="2 4" id="KW-0647">Proteasome</keyword>
<dbReference type="SUPFAM" id="SSF56235">
    <property type="entry name" value="N-terminal nucleophile aminohydrolases (Ntn hydrolases)"/>
    <property type="match status" value="1"/>
</dbReference>
<evidence type="ECO:0000313" key="5">
    <source>
        <dbReference type="EMBL" id="KAJ6239387.1"/>
    </source>
</evidence>
<evidence type="ECO:0000256" key="2">
    <source>
        <dbReference type="ARBA" id="ARBA00022942"/>
    </source>
</evidence>
<sequence>MQPKKKTLRPIVTGSSVLGIKYKDGVILASDTLGSYGSLARFRDIRRIVPITKHTVIGGTGEFSDFQEITKILRQKIIENQELVESGKEEDELLPSEIHSYLSRVLYGRRNKFNPLWNDVVVAGFEKGKVHMGTVDLWGSYFEDDIIATGYGTYFALPLMRKAYKKDMERDKALEVLRDCLTVLFYRDCRTINRYVFAEITKEGVNITDPVEIETKWEIADWQEGKL</sequence>
<dbReference type="InterPro" id="IPR016050">
    <property type="entry name" value="Proteasome_bsu_CS"/>
</dbReference>
<dbReference type="Proteomes" id="UP001150062">
    <property type="component" value="Unassembled WGS sequence"/>
</dbReference>
<dbReference type="PROSITE" id="PS51476">
    <property type="entry name" value="PROTEASOME_BETA_2"/>
    <property type="match status" value="1"/>
</dbReference>
<dbReference type="InterPro" id="IPR029055">
    <property type="entry name" value="Ntn_hydrolases_N"/>
</dbReference>
<dbReference type="Gene3D" id="3.60.20.10">
    <property type="entry name" value="Glutamine Phosphoribosylpyrophosphate, subunit 1, domain 1"/>
    <property type="match status" value="1"/>
</dbReference>
<dbReference type="PANTHER" id="PTHR32194">
    <property type="entry name" value="METALLOPROTEASE TLDD"/>
    <property type="match status" value="1"/>
</dbReference>
<dbReference type="InterPro" id="IPR016295">
    <property type="entry name" value="Proteasome_beta4"/>
</dbReference>
<dbReference type="PIRSF" id="PIRSF001213">
    <property type="entry name" value="Psome_endopept_beta"/>
    <property type="match status" value="1"/>
</dbReference>
<organism evidence="5 6">
    <name type="scientific">Anaeramoeba flamelloides</name>
    <dbReference type="NCBI Taxonomy" id="1746091"/>
    <lineage>
        <taxon>Eukaryota</taxon>
        <taxon>Metamonada</taxon>
        <taxon>Anaeramoebidae</taxon>
        <taxon>Anaeramoeba</taxon>
    </lineage>
</organism>
<dbReference type="CDD" id="cd03760">
    <property type="entry name" value="proteasome_beta_type_4"/>
    <property type="match status" value="1"/>
</dbReference>